<proteinExistence type="predicted"/>
<protein>
    <submittedName>
        <fullName evidence="1">Uncharacterized protein</fullName>
    </submittedName>
</protein>
<name>A0A382BVX3_9ZZZZ</name>
<feature type="non-terminal residue" evidence="1">
    <location>
        <position position="1"/>
    </location>
</feature>
<gene>
    <name evidence="1" type="ORF">METZ01_LOCUS170812</name>
</gene>
<organism evidence="1">
    <name type="scientific">marine metagenome</name>
    <dbReference type="NCBI Taxonomy" id="408172"/>
    <lineage>
        <taxon>unclassified sequences</taxon>
        <taxon>metagenomes</taxon>
        <taxon>ecological metagenomes</taxon>
    </lineage>
</organism>
<accession>A0A382BVX3</accession>
<dbReference type="EMBL" id="UINC01031619">
    <property type="protein sequence ID" value="SVB17958.1"/>
    <property type="molecule type" value="Genomic_DNA"/>
</dbReference>
<sequence length="41" mass="4468">ILNHILYKTGHAGGTHPFQWVKRGIVLHTVGILPSSGVFCL</sequence>
<reference evidence="1" key="1">
    <citation type="submission" date="2018-05" db="EMBL/GenBank/DDBJ databases">
        <authorList>
            <person name="Lanie J.A."/>
            <person name="Ng W.-L."/>
            <person name="Kazmierczak K.M."/>
            <person name="Andrzejewski T.M."/>
            <person name="Davidsen T.M."/>
            <person name="Wayne K.J."/>
            <person name="Tettelin H."/>
            <person name="Glass J.I."/>
            <person name="Rusch D."/>
            <person name="Podicherti R."/>
            <person name="Tsui H.-C.T."/>
            <person name="Winkler M.E."/>
        </authorList>
    </citation>
    <scope>NUCLEOTIDE SEQUENCE</scope>
</reference>
<dbReference type="AlphaFoldDB" id="A0A382BVX3"/>
<evidence type="ECO:0000313" key="1">
    <source>
        <dbReference type="EMBL" id="SVB17958.1"/>
    </source>
</evidence>